<feature type="region of interest" description="Disordered" evidence="3">
    <location>
        <begin position="233"/>
        <end position="253"/>
    </location>
</feature>
<feature type="domain" description="Peptidoglycan hydrolase PcsB coiled-coil" evidence="6">
    <location>
        <begin position="99"/>
        <end position="165"/>
    </location>
</feature>
<dbReference type="InterPro" id="IPR011105">
    <property type="entry name" value="Cell_wall_hydrolase_SleB"/>
</dbReference>
<feature type="chain" id="PRO_5046507436" evidence="4">
    <location>
        <begin position="37"/>
        <end position="375"/>
    </location>
</feature>
<keyword evidence="8" id="KW-1185">Reference proteome</keyword>
<dbReference type="Pfam" id="PF24568">
    <property type="entry name" value="CC_PcsB"/>
    <property type="match status" value="1"/>
</dbReference>
<dbReference type="GO" id="GO:0016787">
    <property type="term" value="F:hydrolase activity"/>
    <property type="evidence" value="ECO:0007669"/>
    <property type="project" value="UniProtKB-KW"/>
</dbReference>
<evidence type="ECO:0000256" key="3">
    <source>
        <dbReference type="SAM" id="MobiDB-lite"/>
    </source>
</evidence>
<name>A0ABR7G361_9FIRM</name>
<proteinExistence type="predicted"/>
<keyword evidence="1 4" id="KW-0732">Signal</keyword>
<evidence type="ECO:0000259" key="5">
    <source>
        <dbReference type="Pfam" id="PF07486"/>
    </source>
</evidence>
<gene>
    <name evidence="7" type="ORF">H8S01_13050</name>
</gene>
<evidence type="ECO:0000313" key="7">
    <source>
        <dbReference type="EMBL" id="MBC5681875.1"/>
    </source>
</evidence>
<dbReference type="Pfam" id="PF07486">
    <property type="entry name" value="Hydrolase_2"/>
    <property type="match status" value="1"/>
</dbReference>
<feature type="compositionally biased region" description="Basic and acidic residues" evidence="3">
    <location>
        <begin position="233"/>
        <end position="246"/>
    </location>
</feature>
<dbReference type="InterPro" id="IPR042047">
    <property type="entry name" value="SleB_dom1"/>
</dbReference>
<dbReference type="RefSeq" id="WP_186837467.1">
    <property type="nucleotide sequence ID" value="NZ_JACOPD010000012.1"/>
</dbReference>
<evidence type="ECO:0000256" key="1">
    <source>
        <dbReference type="ARBA" id="ARBA00022729"/>
    </source>
</evidence>
<evidence type="ECO:0000313" key="8">
    <source>
        <dbReference type="Proteomes" id="UP000628463"/>
    </source>
</evidence>
<dbReference type="Proteomes" id="UP000628463">
    <property type="component" value="Unassembled WGS sequence"/>
</dbReference>
<reference evidence="7 8" key="1">
    <citation type="submission" date="2020-08" db="EMBL/GenBank/DDBJ databases">
        <title>Genome public.</title>
        <authorList>
            <person name="Liu C."/>
            <person name="Sun Q."/>
        </authorList>
    </citation>
    <scope>NUCLEOTIDE SEQUENCE [LARGE SCALE GENOMIC DNA]</scope>
    <source>
        <strain evidence="7 8">NSJ-43</strain>
    </source>
</reference>
<dbReference type="EMBL" id="JACOPD010000012">
    <property type="protein sequence ID" value="MBC5681875.1"/>
    <property type="molecule type" value="Genomic_DNA"/>
</dbReference>
<protein>
    <submittedName>
        <fullName evidence="7">Cell wall hydrolase</fullName>
    </submittedName>
</protein>
<keyword evidence="7" id="KW-0378">Hydrolase</keyword>
<feature type="signal peptide" evidence="4">
    <location>
        <begin position="1"/>
        <end position="36"/>
    </location>
</feature>
<organism evidence="7 8">
    <name type="scientific">Lachnospira hominis</name>
    <name type="common">ex Liu et al. 2021</name>
    <dbReference type="NCBI Taxonomy" id="2763051"/>
    <lineage>
        <taxon>Bacteria</taxon>
        <taxon>Bacillati</taxon>
        <taxon>Bacillota</taxon>
        <taxon>Clostridia</taxon>
        <taxon>Lachnospirales</taxon>
        <taxon>Lachnospiraceae</taxon>
        <taxon>Lachnospira</taxon>
    </lineage>
</organism>
<dbReference type="Gene3D" id="1.10.10.2520">
    <property type="entry name" value="Cell wall hydrolase SleB, domain 1"/>
    <property type="match status" value="1"/>
</dbReference>
<dbReference type="InterPro" id="IPR057309">
    <property type="entry name" value="PcsB_CC"/>
</dbReference>
<feature type="domain" description="Cell wall hydrolase SleB" evidence="5">
    <location>
        <begin position="281"/>
        <end position="375"/>
    </location>
</feature>
<comment type="caution">
    <text evidence="7">The sequence shown here is derived from an EMBL/GenBank/DDBJ whole genome shotgun (WGS) entry which is preliminary data.</text>
</comment>
<evidence type="ECO:0000256" key="4">
    <source>
        <dbReference type="SAM" id="SignalP"/>
    </source>
</evidence>
<evidence type="ECO:0000259" key="6">
    <source>
        <dbReference type="Pfam" id="PF24568"/>
    </source>
</evidence>
<evidence type="ECO:0000256" key="2">
    <source>
        <dbReference type="SAM" id="Coils"/>
    </source>
</evidence>
<accession>A0ABR7G361</accession>
<feature type="coiled-coil region" evidence="2">
    <location>
        <begin position="35"/>
        <end position="104"/>
    </location>
</feature>
<sequence>MGFILKRLKNFITYKKYILAACTLSLSLTIPYISYATTQDNLDDANQKLEELRQQQADISSDMSDLVSQIDDINRSLTEIDEKMQDLSDKIDDLSMQKEELDKQKTEQYAAMKLRIQYMYEHGSQNALDIILSSQGLSDFLSKSEYVTQLSSYDRRMLEKMENIITQIAENSDELEKDYASLDKLKSESSRQSERLNALLDSKQQELASNSDDITKFEELALQYEQQLEEERIREAEEAARREQEKNNSLNAGGNNYPHIDYTASDIDMLAAIIECEAGNQSYEGKCAVGSVIINRVRNPRFANTIQEVIFAPGQFSPVASGRFAIVLARGADSACVEAATAVLNGYINVDCLYFHAYRGSIDDDKLIIGDHVFF</sequence>
<keyword evidence="2" id="KW-0175">Coiled coil</keyword>
<dbReference type="Gene3D" id="6.10.250.3150">
    <property type="match status" value="1"/>
</dbReference>